<accession>A0A7J6CQR7</accession>
<dbReference type="OrthoDB" id="8782565at2759"/>
<organism evidence="2 3">
    <name type="scientific">Onychostoma macrolepis</name>
    <dbReference type="NCBI Taxonomy" id="369639"/>
    <lineage>
        <taxon>Eukaryota</taxon>
        <taxon>Metazoa</taxon>
        <taxon>Chordata</taxon>
        <taxon>Craniata</taxon>
        <taxon>Vertebrata</taxon>
        <taxon>Euteleostomi</taxon>
        <taxon>Actinopterygii</taxon>
        <taxon>Neopterygii</taxon>
        <taxon>Teleostei</taxon>
        <taxon>Ostariophysi</taxon>
        <taxon>Cypriniformes</taxon>
        <taxon>Cyprinidae</taxon>
        <taxon>Acrossocheilinae</taxon>
        <taxon>Onychostoma</taxon>
    </lineage>
</organism>
<proteinExistence type="predicted"/>
<feature type="compositionally biased region" description="Basic and acidic residues" evidence="1">
    <location>
        <begin position="138"/>
        <end position="150"/>
    </location>
</feature>
<dbReference type="EMBL" id="JAAMOB010000009">
    <property type="protein sequence ID" value="KAF4108935.1"/>
    <property type="molecule type" value="Genomic_DNA"/>
</dbReference>
<evidence type="ECO:0000256" key="1">
    <source>
        <dbReference type="SAM" id="MobiDB-lite"/>
    </source>
</evidence>
<evidence type="ECO:0000313" key="2">
    <source>
        <dbReference type="EMBL" id="KAF4108935.1"/>
    </source>
</evidence>
<dbReference type="Proteomes" id="UP000579812">
    <property type="component" value="Unassembled WGS sequence"/>
</dbReference>
<name>A0A7J6CQR7_9TELE</name>
<evidence type="ECO:0000313" key="3">
    <source>
        <dbReference type="Proteomes" id="UP000579812"/>
    </source>
</evidence>
<comment type="caution">
    <text evidence="2">The sequence shown here is derived from an EMBL/GenBank/DDBJ whole genome shotgun (WGS) entry which is preliminary data.</text>
</comment>
<sequence>MADNYDATFDNLVFDEDLEHILEEIFDEAQLTVCEDDNGLNGGHNDDNNLVIITAEDVQRGVAEGPELRNEPANVTTPAPSHTECSDEQLHTPTVRANARTDVIEPPTQRIYGCGQAVKRVRLPEQETNDSPSARRLRTSENNEQAHDQRGLTAWSDSLVHAWDQVSFTDTESEEEEEEEEEEEVEEVAELLHEIPRELFSDRDLNRRLDREALNRVNRYFERLFDLAGQPLTYRQVEEIAANAQGDVISILRNVISCQQQHTEALRHAAEFWRNCHEELYNEFTQFRQSMIGVPEEIRENRTEQRLAVNALSLMSERLNLLQRMLVDLHERMISRR</sequence>
<dbReference type="AlphaFoldDB" id="A0A7J6CQR7"/>
<feature type="region of interest" description="Disordered" evidence="1">
    <location>
        <begin position="121"/>
        <end position="151"/>
    </location>
</feature>
<gene>
    <name evidence="2" type="ORF">G5714_010008</name>
</gene>
<protein>
    <submittedName>
        <fullName evidence="2">Uncharacterized protein</fullName>
    </submittedName>
</protein>
<keyword evidence="3" id="KW-1185">Reference proteome</keyword>
<feature type="region of interest" description="Disordered" evidence="1">
    <location>
        <begin position="65"/>
        <end position="89"/>
    </location>
</feature>
<reference evidence="2 3" key="1">
    <citation type="submission" date="2020-04" db="EMBL/GenBank/DDBJ databases">
        <title>Chromosome-level genome assembly of a cyprinid fish Onychostoma macrolepis by integration of Nanopore Sequencing, Bionano and Hi-C technology.</title>
        <authorList>
            <person name="Wang D."/>
        </authorList>
    </citation>
    <scope>NUCLEOTIDE SEQUENCE [LARGE SCALE GENOMIC DNA]</scope>
    <source>
        <strain evidence="2">SWU-2019</strain>
        <tissue evidence="2">Muscle</tissue>
    </source>
</reference>